<dbReference type="InterPro" id="IPR036236">
    <property type="entry name" value="Znf_C2H2_sf"/>
</dbReference>
<evidence type="ECO:0000256" key="8">
    <source>
        <dbReference type="ARBA" id="ARBA00023163"/>
    </source>
</evidence>
<dbReference type="OrthoDB" id="10249535at2759"/>
<dbReference type="GO" id="GO:0008270">
    <property type="term" value="F:zinc ion binding"/>
    <property type="evidence" value="ECO:0007669"/>
    <property type="project" value="UniProtKB-KW"/>
</dbReference>
<dbReference type="RefSeq" id="XP_011294873.2">
    <property type="nucleotide sequence ID" value="XM_011296571.3"/>
</dbReference>
<feature type="domain" description="C2H2-type" evidence="12">
    <location>
        <begin position="2002"/>
        <end position="2029"/>
    </location>
</feature>
<feature type="compositionally biased region" description="Basic residues" evidence="11">
    <location>
        <begin position="987"/>
        <end position="998"/>
    </location>
</feature>
<dbReference type="EnsemblMetazoa" id="MDOA014169-RC">
    <property type="protein sequence ID" value="MDOA014169-PC"/>
    <property type="gene ID" value="MDOA014169"/>
</dbReference>
<organism evidence="13">
    <name type="scientific">Musca domestica</name>
    <name type="common">House fly</name>
    <dbReference type="NCBI Taxonomy" id="7370"/>
    <lineage>
        <taxon>Eukaryota</taxon>
        <taxon>Metazoa</taxon>
        <taxon>Ecdysozoa</taxon>
        <taxon>Arthropoda</taxon>
        <taxon>Hexapoda</taxon>
        <taxon>Insecta</taxon>
        <taxon>Pterygota</taxon>
        <taxon>Neoptera</taxon>
        <taxon>Endopterygota</taxon>
        <taxon>Diptera</taxon>
        <taxon>Brachycera</taxon>
        <taxon>Muscomorpha</taxon>
        <taxon>Muscoidea</taxon>
        <taxon>Muscidae</taxon>
        <taxon>Musca</taxon>
    </lineage>
</organism>
<feature type="compositionally biased region" description="Polar residues" evidence="11">
    <location>
        <begin position="1483"/>
        <end position="1492"/>
    </location>
</feature>
<evidence type="ECO:0000256" key="1">
    <source>
        <dbReference type="ARBA" id="ARBA00004123"/>
    </source>
</evidence>
<feature type="compositionally biased region" description="Low complexity" evidence="11">
    <location>
        <begin position="240"/>
        <end position="266"/>
    </location>
</feature>
<keyword evidence="3" id="KW-0677">Repeat</keyword>
<evidence type="ECO:0000256" key="6">
    <source>
        <dbReference type="ARBA" id="ARBA00023015"/>
    </source>
</evidence>
<dbReference type="PANTHER" id="PTHR24383:SF20">
    <property type="entry name" value="C2H2-TYPE DOMAIN-CONTAINING PROTEIN"/>
    <property type="match status" value="1"/>
</dbReference>
<dbReference type="PROSITE" id="PS50157">
    <property type="entry name" value="ZINC_FINGER_C2H2_2"/>
    <property type="match status" value="9"/>
</dbReference>
<keyword evidence="5" id="KW-0862">Zinc</keyword>
<feature type="compositionally biased region" description="Polar residues" evidence="11">
    <location>
        <begin position="941"/>
        <end position="951"/>
    </location>
</feature>
<dbReference type="VEuPathDB" id="VectorBase:MDOMA2_020268"/>
<feature type="region of interest" description="Disordered" evidence="11">
    <location>
        <begin position="1118"/>
        <end position="1152"/>
    </location>
</feature>
<evidence type="ECO:0000256" key="2">
    <source>
        <dbReference type="ARBA" id="ARBA00022723"/>
    </source>
</evidence>
<keyword evidence="2" id="KW-0479">Metal-binding</keyword>
<dbReference type="STRING" id="7370.A0A1I8NDT1"/>
<dbReference type="EnsemblMetazoa" id="MDOA014169-RD">
    <property type="protein sequence ID" value="MDOA014169-PD"/>
    <property type="gene ID" value="MDOA014169"/>
</dbReference>
<feature type="domain" description="C2H2-type" evidence="12">
    <location>
        <begin position="1798"/>
        <end position="1825"/>
    </location>
</feature>
<evidence type="ECO:0000256" key="7">
    <source>
        <dbReference type="ARBA" id="ARBA00023125"/>
    </source>
</evidence>
<dbReference type="RefSeq" id="XP_005189261.2">
    <property type="nucleotide sequence ID" value="XM_005189204.4"/>
</dbReference>
<feature type="region of interest" description="Disordered" evidence="11">
    <location>
        <begin position="1336"/>
        <end position="1366"/>
    </location>
</feature>
<comment type="subcellular location">
    <subcellularLocation>
        <location evidence="1">Nucleus</location>
    </subcellularLocation>
</comment>
<feature type="region of interest" description="Disordered" evidence="11">
    <location>
        <begin position="1174"/>
        <end position="1196"/>
    </location>
</feature>
<feature type="region of interest" description="Disordered" evidence="11">
    <location>
        <begin position="582"/>
        <end position="776"/>
    </location>
</feature>
<feature type="compositionally biased region" description="Basic and acidic residues" evidence="11">
    <location>
        <begin position="883"/>
        <end position="892"/>
    </location>
</feature>
<dbReference type="GO" id="GO:0003677">
    <property type="term" value="F:DNA binding"/>
    <property type="evidence" value="ECO:0007669"/>
    <property type="project" value="UniProtKB-KW"/>
</dbReference>
<dbReference type="PROSITE" id="PS00028">
    <property type="entry name" value="ZINC_FINGER_C2H2_1"/>
    <property type="match status" value="11"/>
</dbReference>
<feature type="compositionally biased region" description="Polar residues" evidence="11">
    <location>
        <begin position="61"/>
        <end position="70"/>
    </location>
</feature>
<feature type="domain" description="C2H2-type" evidence="12">
    <location>
        <begin position="1972"/>
        <end position="1999"/>
    </location>
</feature>
<evidence type="ECO:0000256" key="4">
    <source>
        <dbReference type="ARBA" id="ARBA00022771"/>
    </source>
</evidence>
<dbReference type="GO" id="GO:0005634">
    <property type="term" value="C:nucleus"/>
    <property type="evidence" value="ECO:0007669"/>
    <property type="project" value="UniProtKB-SubCell"/>
</dbReference>
<dbReference type="RefSeq" id="XP_005189262.2">
    <property type="nucleotide sequence ID" value="XM_005189205.4"/>
</dbReference>
<feature type="compositionally biased region" description="Polar residues" evidence="11">
    <location>
        <begin position="198"/>
        <end position="208"/>
    </location>
</feature>
<evidence type="ECO:0000256" key="3">
    <source>
        <dbReference type="ARBA" id="ARBA00022737"/>
    </source>
</evidence>
<evidence type="ECO:0000256" key="5">
    <source>
        <dbReference type="ARBA" id="ARBA00022833"/>
    </source>
</evidence>
<feature type="compositionally biased region" description="Low complexity" evidence="11">
    <location>
        <begin position="1124"/>
        <end position="1139"/>
    </location>
</feature>
<feature type="domain" description="C2H2-type" evidence="12">
    <location>
        <begin position="1854"/>
        <end position="1881"/>
    </location>
</feature>
<evidence type="ECO:0000256" key="9">
    <source>
        <dbReference type="ARBA" id="ARBA00023242"/>
    </source>
</evidence>
<feature type="compositionally biased region" description="Polar residues" evidence="11">
    <location>
        <begin position="999"/>
        <end position="1017"/>
    </location>
</feature>
<evidence type="ECO:0000313" key="13">
    <source>
        <dbReference type="EnsemblMetazoa" id="MDOA014169-PA"/>
    </source>
</evidence>
<feature type="region of interest" description="Disordered" evidence="11">
    <location>
        <begin position="404"/>
        <end position="432"/>
    </location>
</feature>
<feature type="compositionally biased region" description="Acidic residues" evidence="11">
    <location>
        <begin position="590"/>
        <end position="599"/>
    </location>
</feature>
<feature type="region of interest" description="Disordered" evidence="11">
    <location>
        <begin position="1483"/>
        <end position="1529"/>
    </location>
</feature>
<dbReference type="VEuPathDB" id="VectorBase:MDOA014169"/>
<dbReference type="SMART" id="SM00355">
    <property type="entry name" value="ZnF_C2H2"/>
    <property type="match status" value="14"/>
</dbReference>
<dbReference type="eggNOG" id="KOG1721">
    <property type="taxonomic scope" value="Eukaryota"/>
</dbReference>
<evidence type="ECO:0000256" key="11">
    <source>
        <dbReference type="SAM" id="MobiDB-lite"/>
    </source>
</evidence>
<keyword evidence="9" id="KW-0539">Nucleus</keyword>
<keyword evidence="7" id="KW-0238">DNA-binding</keyword>
<evidence type="ECO:0000259" key="12">
    <source>
        <dbReference type="PROSITE" id="PS50157"/>
    </source>
</evidence>
<dbReference type="PANTHER" id="PTHR24383">
    <property type="entry name" value="ZINC FINGER PROTEIN"/>
    <property type="match status" value="1"/>
</dbReference>
<feature type="compositionally biased region" description="Basic and acidic residues" evidence="11">
    <location>
        <begin position="618"/>
        <end position="631"/>
    </location>
</feature>
<name>A0A1I8NDT1_MUSDO</name>
<dbReference type="KEGG" id="mde:101894400"/>
<feature type="region of interest" description="Disordered" evidence="11">
    <location>
        <begin position="150"/>
        <end position="330"/>
    </location>
</feature>
<dbReference type="FunFam" id="3.30.160.60:FF:002040">
    <property type="entry name" value="zinc finger protein 70"/>
    <property type="match status" value="1"/>
</dbReference>
<feature type="compositionally biased region" description="Low complexity" evidence="11">
    <location>
        <begin position="409"/>
        <end position="425"/>
    </location>
</feature>
<feature type="region of interest" description="Disordered" evidence="11">
    <location>
        <begin position="833"/>
        <end position="897"/>
    </location>
</feature>
<dbReference type="InterPro" id="IPR013087">
    <property type="entry name" value="Znf_C2H2_type"/>
</dbReference>
<feature type="compositionally biased region" description="Low complexity" evidence="11">
    <location>
        <begin position="926"/>
        <end position="940"/>
    </location>
</feature>
<dbReference type="EnsemblMetazoa" id="MDOA014169-RB">
    <property type="protein sequence ID" value="MDOA014169-PB"/>
    <property type="gene ID" value="MDOA014169"/>
</dbReference>
<dbReference type="FunFam" id="3.30.160.60:FF:000989">
    <property type="entry name" value="Spalt like transcription factor 4"/>
    <property type="match status" value="1"/>
</dbReference>
<feature type="compositionally biased region" description="Polar residues" evidence="11">
    <location>
        <begin position="862"/>
        <end position="882"/>
    </location>
</feature>
<protein>
    <recommendedName>
        <fullName evidence="12">C2H2-type domain-containing protein</fullName>
    </recommendedName>
</protein>
<gene>
    <name evidence="13" type="primary">101894400</name>
</gene>
<keyword evidence="8" id="KW-0804">Transcription</keyword>
<sequence length="2118" mass="234822">MGENVQCPVCTLYLHAGMNLSDHLETHPKEQVIRALVQMTISGGSGGGTAALASVLKGTCSNSAENNKSPSEQEEKSISSNDKIIESNIASTSNSCNASISSSASNCSLSNQSNTTSQNSNNVLNFSNTSIADNSRSESQTPCKSALKLEEAPVASKDQSGKEATSEVYVHSHRPYTSSSNDVPANTDPNFGIFGNPRFQNQHRTVGSQQHQQMPPPPAPQGQHGEIPRTILPPPPPMPQSMSSQSIQTVFQSIQAQQLSNSQQQHHSSHARQPHIYTSQHHQHPPQHQQDMKVIYASGLPPPPPLQLFSSYQQPSQLQHHHQKPPPAYGTAISQIRSQNKHQLNGQFAGQHHHTSITSNADAILHQQHHLHQQQATHPHHIRMHGNVAHQLHPIATKHLFSKTNDIPQTTSSTLSSQTTSRQSSNVHQQHQHGKYILPSLQQQPISVENSALYNNCPTANDSQEKTIKASTANGSGSAAHISHSAQPNVGINPAVASASMAVVTASTLNRPTNSPFAALLAAASPSAASSVLRYAESPVAHYLERDNGDFIVQETPKHIVECVEKDNGEFSVIERIYQSPPSVLHIHDDADDDEEDDDKTGSSANGNNTPTCTNEVIVKDSKEEAKDANIKHPKKKISSQSTKNDNNSQTANTNKMSIDSKAQSRKLKHFESSTSSDNEVEDFVSISSDSDEEEFISHERNGQTNKNTTEKIKKNQSDQTLPPTPSTSASAPRLQHPSPTNLETHSATAVSTSNASNSTSTVHQNSNTTRKKSSKNTITVLSDVQLNLNEYLDLVGNIIASSKVAAQRRTLTAIAPIPLVKIEKEEPMDDYATTPADTAEQHTLPPTPLKANKQETEELTDNPSCSSTNNKSSKISLTDQTVLEKDEKKPQILENNSDSSKIISSLIPNSSQVTSVIRMATTSLQQSQQQQQQQNSQQSIVRSNENTSDSNESKTEAEDLSQHQRNLPITGQNKTTSLGLPTLGRKGPKKLVIKPKSSKTSSNDFHFDDQQPSTSAKALEEYNKLSLRTQEKSVNEPEVQVKNEPLTSIAFESNQYTQPTGYSSILEQQLTSKEPIMLCKEEKPCIQETNVPTDVKDMKVENNVNEDARVLYDFATSKKGQASSKPSTFPSPSSLFSKNQTVNQKDKENVSESKVCNLHSTNEAQLVHSSHLEATSKNGEVQNKASTASSSDNNDCSEIFPDFPFNYLNNNNNSHISTNDQTVDVKNSTRQMGTLYCNSATSNNTGSSSMILDDSMSSKNYSDYNQNQQQPMETNLENQWFNNYQATTEAGVVPSSNQSNSNVHLHMSAAECNSATDANEVGKYLDLDECKRERNVESVAEPTDGCGKTVEPPPPPPSSSTSCSFTENSMAGICSTAGTLNIRTDEKMPAKGEISEQESNCDIDNSWSQPIYGDISARFFKTTFPGIFQQDNGWNHEEYFAVQDLSASTTSQTDRTKSFDFRLPPDDGTVVADNSASSGLTMFSQNSNDNCNIDVMPSTSAKVRKRRKRSSQDGKASASGIRRVQPTSTITSQQLMEGQGEMQAIDYNFQQEHLPSTSSALLAGPPNAEAIEITPSSSSGSQQQRIRTKIYECSHCNAKYSKLKDRNAHLVDSHNYVRQNRRLVCLTNGMAVSMSDHAATATTSRGANVLLASSDLNADGDFKQGIVKIENENAHRDVSGFEHISADLNAKTEFVEDDKNNLSLVPLTASSSASDQLGVDTKQASNFKPLSVTTASNKLTTLYRMLVTYNMTTLKQSQRLSEFDETLIKSSIFFCYVCRENFNSVKLYDAHLTEHPAECFTCGKKFQRWKNFSLHLKRHLGWKEFGCTVCDKKFVVRSALVEHMRMHSGLSPLKCKICGKHFKRYSNLTQHRKRHTKQVVRRKEYVCYCGEVLPSKARFLWHKETHDSKPKCCPHCCDRFVHVNSLRRHIRLAHSDKFDYTEPMECPICKQIFAKASMKAHMATHSTETQYDCAICNKSFSTKWNLKIHSWVHANRTAKPFKCEHCPKAFVREVDFKNHMNSHKQIKPYTCEVCGCKFIRKYNYMRHRREHHGNKKYTCDLCKKSFHRHYYLIEHRRIHTGERPFQCTICGKSSTTKTNHNKHLKIHHSRDPFTVEV</sequence>
<dbReference type="Gene3D" id="3.30.160.60">
    <property type="entry name" value="Classic Zinc Finger"/>
    <property type="match status" value="7"/>
</dbReference>
<feature type="compositionally biased region" description="Basic and acidic residues" evidence="11">
    <location>
        <begin position="952"/>
        <end position="963"/>
    </location>
</feature>
<dbReference type="Pfam" id="PF00096">
    <property type="entry name" value="zf-C2H2"/>
    <property type="match status" value="5"/>
</dbReference>
<dbReference type="FunFam" id="3.30.160.60:FF:000100">
    <property type="entry name" value="Zinc finger 45-like"/>
    <property type="match status" value="2"/>
</dbReference>
<feature type="compositionally biased region" description="Polar residues" evidence="11">
    <location>
        <begin position="639"/>
        <end position="662"/>
    </location>
</feature>
<feature type="domain" description="C2H2-type" evidence="12">
    <location>
        <begin position="1912"/>
        <end position="1940"/>
    </location>
</feature>
<reference evidence="13" key="1">
    <citation type="submission" date="2020-05" db="UniProtKB">
        <authorList>
            <consortium name="EnsemblMetazoa"/>
        </authorList>
    </citation>
    <scope>IDENTIFICATION</scope>
    <source>
        <strain evidence="13">Aabys</strain>
    </source>
</reference>
<feature type="compositionally biased region" description="Polar residues" evidence="11">
    <location>
        <begin position="175"/>
        <end position="189"/>
    </location>
</feature>
<proteinExistence type="predicted"/>
<feature type="region of interest" description="Disordered" evidence="11">
    <location>
        <begin position="925"/>
        <end position="1017"/>
    </location>
</feature>
<keyword evidence="4 10" id="KW-0863">Zinc-finger</keyword>
<keyword evidence="6" id="KW-0805">Transcription regulation</keyword>
<feature type="compositionally biased region" description="Polar residues" evidence="11">
    <location>
        <begin position="964"/>
        <end position="980"/>
    </location>
</feature>
<feature type="region of interest" description="Disordered" evidence="11">
    <location>
        <begin position="61"/>
        <end position="81"/>
    </location>
</feature>
<accession>A0A1I8NDT1</accession>
<dbReference type="SUPFAM" id="SSF57667">
    <property type="entry name" value="beta-beta-alpha zinc fingers"/>
    <property type="match status" value="5"/>
</dbReference>
<dbReference type="EnsemblMetazoa" id="MDOA014169-RA">
    <property type="protein sequence ID" value="MDOA014169-PA"/>
    <property type="gene ID" value="MDOA014169"/>
</dbReference>
<feature type="domain" description="C2H2-type" evidence="12">
    <location>
        <begin position="2086"/>
        <end position="2113"/>
    </location>
</feature>
<feature type="compositionally biased region" description="Polar residues" evidence="11">
    <location>
        <begin position="602"/>
        <end position="615"/>
    </location>
</feature>
<feature type="compositionally biased region" description="Low complexity" evidence="11">
    <location>
        <begin position="307"/>
        <end position="318"/>
    </location>
</feature>
<feature type="compositionally biased region" description="Low complexity" evidence="11">
    <location>
        <begin position="745"/>
        <end position="764"/>
    </location>
</feature>
<evidence type="ECO:0000256" key="10">
    <source>
        <dbReference type="PROSITE-ProRule" id="PRU00042"/>
    </source>
</evidence>
<feature type="domain" description="C2H2-type" evidence="12">
    <location>
        <begin position="2058"/>
        <end position="2085"/>
    </location>
</feature>
<feature type="domain" description="C2H2-type" evidence="12">
    <location>
        <begin position="1826"/>
        <end position="1853"/>
    </location>
</feature>
<feature type="domain" description="C2H2-type" evidence="12">
    <location>
        <begin position="2030"/>
        <end position="2057"/>
    </location>
</feature>